<dbReference type="Pfam" id="PF03544">
    <property type="entry name" value="TonB_C"/>
    <property type="match status" value="1"/>
</dbReference>
<dbReference type="EMBL" id="CP007029">
    <property type="protein sequence ID" value="AHE99902.1"/>
    <property type="molecule type" value="Genomic_DNA"/>
</dbReference>
<dbReference type="Gene3D" id="3.30.1150.10">
    <property type="match status" value="1"/>
</dbReference>
<dbReference type="InterPro" id="IPR051045">
    <property type="entry name" value="TonB-dependent_transducer"/>
</dbReference>
<evidence type="ECO:0000256" key="4">
    <source>
        <dbReference type="ARBA" id="ARBA00022475"/>
    </source>
</evidence>
<dbReference type="InterPro" id="IPR037682">
    <property type="entry name" value="TonB_C"/>
</dbReference>
<evidence type="ECO:0000313" key="12">
    <source>
        <dbReference type="EMBL" id="AHE99902.1"/>
    </source>
</evidence>
<evidence type="ECO:0000259" key="11">
    <source>
        <dbReference type="PROSITE" id="PS52015"/>
    </source>
</evidence>
<dbReference type="HOGENOM" id="CLU_449724_0_0_6"/>
<evidence type="ECO:0000256" key="6">
    <source>
        <dbReference type="ARBA" id="ARBA00022692"/>
    </source>
</evidence>
<accession>W0DRL4</accession>
<dbReference type="OrthoDB" id="6077935at2"/>
<evidence type="ECO:0000256" key="5">
    <source>
        <dbReference type="ARBA" id="ARBA00022519"/>
    </source>
</evidence>
<protein>
    <recommendedName>
        <fullName evidence="11">TonB C-terminal domain-containing protein</fullName>
    </recommendedName>
</protein>
<feature type="compositionally biased region" description="Pro residues" evidence="10">
    <location>
        <begin position="353"/>
        <end position="363"/>
    </location>
</feature>
<dbReference type="SUPFAM" id="SSF74653">
    <property type="entry name" value="TolA/TonB C-terminal domain"/>
    <property type="match status" value="1"/>
</dbReference>
<dbReference type="PANTHER" id="PTHR33446:SF2">
    <property type="entry name" value="PROTEIN TONB"/>
    <property type="match status" value="1"/>
</dbReference>
<dbReference type="NCBIfam" id="TIGR01352">
    <property type="entry name" value="tonB_Cterm"/>
    <property type="match status" value="1"/>
</dbReference>
<keyword evidence="5" id="KW-0997">Cell inner membrane</keyword>
<keyword evidence="7" id="KW-0653">Protein transport</keyword>
<dbReference type="PANTHER" id="PTHR33446">
    <property type="entry name" value="PROTEIN TONB-RELATED"/>
    <property type="match status" value="1"/>
</dbReference>
<feature type="compositionally biased region" description="Basic and acidic residues" evidence="10">
    <location>
        <begin position="465"/>
        <end position="500"/>
    </location>
</feature>
<comment type="similarity">
    <text evidence="2">Belongs to the TonB family.</text>
</comment>
<feature type="region of interest" description="Disordered" evidence="10">
    <location>
        <begin position="350"/>
        <end position="384"/>
    </location>
</feature>
<dbReference type="Proteomes" id="UP000005289">
    <property type="component" value="Chromosome"/>
</dbReference>
<keyword evidence="3" id="KW-0813">Transport</keyword>
<evidence type="ECO:0000256" key="10">
    <source>
        <dbReference type="SAM" id="MobiDB-lite"/>
    </source>
</evidence>
<feature type="compositionally biased region" description="Low complexity" evidence="10">
    <location>
        <begin position="364"/>
        <end position="384"/>
    </location>
</feature>
<evidence type="ECO:0000256" key="7">
    <source>
        <dbReference type="ARBA" id="ARBA00022927"/>
    </source>
</evidence>
<reference evidence="12 13" key="1">
    <citation type="submission" date="2013-12" db="EMBL/GenBank/DDBJ databases">
        <authorList>
            <consortium name="DOE Joint Genome Institute"/>
            <person name="Muyzer G."/>
            <person name="Huntemann M."/>
            <person name="Han J."/>
            <person name="Chen A."/>
            <person name="Kyrpides N."/>
            <person name="Mavromatis K."/>
            <person name="Markowitz V."/>
            <person name="Palaniappan K."/>
            <person name="Ivanova N."/>
            <person name="Schaumberg A."/>
            <person name="Pati A."/>
            <person name="Liolios K."/>
            <person name="Nordberg H.P."/>
            <person name="Cantor M.N."/>
            <person name="Hua S.X."/>
            <person name="Woyke T."/>
        </authorList>
    </citation>
    <scope>NUCLEOTIDE SEQUENCE [LARGE SCALE GENOMIC DNA]</scope>
    <source>
        <strain evidence="12 13">ARh 1</strain>
    </source>
</reference>
<feature type="region of interest" description="Disordered" evidence="10">
    <location>
        <begin position="442"/>
        <end position="507"/>
    </location>
</feature>
<keyword evidence="8" id="KW-1133">Transmembrane helix</keyword>
<gene>
    <name evidence="12" type="ORF">THITH_03270</name>
</gene>
<dbReference type="STRING" id="713585.THITH_03270"/>
<keyword evidence="9" id="KW-0472">Membrane</keyword>
<evidence type="ECO:0000313" key="13">
    <source>
        <dbReference type="Proteomes" id="UP000005289"/>
    </source>
</evidence>
<comment type="subcellular location">
    <subcellularLocation>
        <location evidence="1">Cell inner membrane</location>
        <topology evidence="1">Single-pass membrane protein</topology>
        <orientation evidence="1">Periplasmic side</orientation>
    </subcellularLocation>
</comment>
<dbReference type="RefSeq" id="WP_006745944.1">
    <property type="nucleotide sequence ID" value="NZ_CP007029.1"/>
</dbReference>
<dbReference type="PROSITE" id="PS52015">
    <property type="entry name" value="TONB_CTD"/>
    <property type="match status" value="1"/>
</dbReference>
<evidence type="ECO:0000256" key="2">
    <source>
        <dbReference type="ARBA" id="ARBA00006555"/>
    </source>
</evidence>
<organism evidence="12 13">
    <name type="scientific">Thioalkalivibrio paradoxus ARh 1</name>
    <dbReference type="NCBI Taxonomy" id="713585"/>
    <lineage>
        <taxon>Bacteria</taxon>
        <taxon>Pseudomonadati</taxon>
        <taxon>Pseudomonadota</taxon>
        <taxon>Gammaproteobacteria</taxon>
        <taxon>Chromatiales</taxon>
        <taxon>Ectothiorhodospiraceae</taxon>
        <taxon>Thioalkalivibrio</taxon>
    </lineage>
</organism>
<dbReference type="KEGG" id="tti:THITH_03270"/>
<evidence type="ECO:0000256" key="3">
    <source>
        <dbReference type="ARBA" id="ARBA00022448"/>
    </source>
</evidence>
<feature type="region of interest" description="Disordered" evidence="10">
    <location>
        <begin position="60"/>
        <end position="86"/>
    </location>
</feature>
<evidence type="ECO:0000256" key="8">
    <source>
        <dbReference type="ARBA" id="ARBA00022989"/>
    </source>
</evidence>
<dbReference type="InterPro" id="IPR006260">
    <property type="entry name" value="TonB/TolA_C"/>
</dbReference>
<dbReference type="GO" id="GO:0031992">
    <property type="term" value="F:energy transducer activity"/>
    <property type="evidence" value="ECO:0007669"/>
    <property type="project" value="TreeGrafter"/>
</dbReference>
<keyword evidence="4" id="KW-1003">Cell membrane</keyword>
<evidence type="ECO:0000256" key="1">
    <source>
        <dbReference type="ARBA" id="ARBA00004383"/>
    </source>
</evidence>
<dbReference type="GO" id="GO:0015031">
    <property type="term" value="P:protein transport"/>
    <property type="evidence" value="ECO:0007669"/>
    <property type="project" value="UniProtKB-KW"/>
</dbReference>
<feature type="domain" description="TonB C-terminal" evidence="11">
    <location>
        <begin position="515"/>
        <end position="607"/>
    </location>
</feature>
<keyword evidence="13" id="KW-1185">Reference proteome</keyword>
<proteinExistence type="inferred from homology"/>
<dbReference type="AlphaFoldDB" id="W0DRL4"/>
<feature type="compositionally biased region" description="Pro residues" evidence="10">
    <location>
        <begin position="448"/>
        <end position="457"/>
    </location>
</feature>
<evidence type="ECO:0000256" key="9">
    <source>
        <dbReference type="ARBA" id="ARBA00023136"/>
    </source>
</evidence>
<keyword evidence="6" id="KW-0812">Transmembrane</keyword>
<sequence>MMRPTRGQWVTGVAGALLLHFVLALYLMSWSDRPEQTAAPAGDPAGVEIALFPGFGSAVQEVSPEAPDPVSPGAAPAGVSDLPAEPLPALPAETVAALPAPADPAGTAAPETAEPVGTESVAALVAVEIAVSPDPVIIAEALDAARPTEPLPPVETVAAAPLAVPEPVPPTVVTPMHATEPTVAVAPTVAVEPVGPADPVLPERATGTVDPLGPETAPVAADAIPVAEAIAAVEPVTAMDPLDTVDPVAAAEPAAAPEVPAPETDLEAIVAPATAAGATPEAPLEAPAGPITVQADAPAVVLSTPAAVAALLTDPDTVVATVDPMATVAPVDPAPTVAPEGLELVRAVGPETLPSPGPLPVPAPVSLAEAEPAEAASDEPVSAVAPRMQATGAAIPVPDMAPGAAQPLKAEEIPAPRGPEPVHVTGVPPMQVVQAREPVLEPAREPATPDPDPPADPAAPQARVAEARPEPHEPAPEREEDTSRARPDSDDLQQRTEPEIVARAPGTPVPGIEARYLAALHAALERHKDYPRIAQRRREEGTVLLLFTVDRQGFLLDHTIVRSSGHRSLDNTVEHMIRRAQPLPWIPPEMGVDWVRVILPVHFQLEH</sequence>
<name>W0DRL4_9GAMM</name>
<dbReference type="GO" id="GO:0098797">
    <property type="term" value="C:plasma membrane protein complex"/>
    <property type="evidence" value="ECO:0007669"/>
    <property type="project" value="TreeGrafter"/>
</dbReference>
<dbReference type="GO" id="GO:0055085">
    <property type="term" value="P:transmembrane transport"/>
    <property type="evidence" value="ECO:0007669"/>
    <property type="project" value="InterPro"/>
</dbReference>